<evidence type="ECO:0000256" key="2">
    <source>
        <dbReference type="ARBA" id="ARBA00022771"/>
    </source>
</evidence>
<gene>
    <name evidence="6" type="ORF">PsYK624_114670</name>
</gene>
<evidence type="ECO:0000256" key="3">
    <source>
        <dbReference type="ARBA" id="ARBA00022833"/>
    </source>
</evidence>
<evidence type="ECO:0000259" key="5">
    <source>
        <dbReference type="PROSITE" id="PS50865"/>
    </source>
</evidence>
<dbReference type="AlphaFoldDB" id="A0A9P3GKR8"/>
<dbReference type="OrthoDB" id="432970at2759"/>
<comment type="caution">
    <text evidence="6">The sequence shown here is derived from an EMBL/GenBank/DDBJ whole genome shotgun (WGS) entry which is preliminary data.</text>
</comment>
<dbReference type="PANTHER" id="PTHR46920:SF1">
    <property type="entry name" value="PROTEIN MSS51 HOMOLOG, MITOCHONDRIAL-RELATED"/>
    <property type="match status" value="1"/>
</dbReference>
<dbReference type="InterPro" id="IPR002893">
    <property type="entry name" value="Znf_MYND"/>
</dbReference>
<keyword evidence="7" id="KW-1185">Reference proteome</keyword>
<dbReference type="InterPro" id="IPR052839">
    <property type="entry name" value="Mito_gene_expr_regulator"/>
</dbReference>
<dbReference type="PANTHER" id="PTHR46920">
    <property type="match status" value="1"/>
</dbReference>
<reference evidence="6 7" key="1">
    <citation type="submission" date="2021-08" db="EMBL/GenBank/DDBJ databases">
        <title>Draft Genome Sequence of Phanerochaete sordida strain YK-624.</title>
        <authorList>
            <person name="Mori T."/>
            <person name="Dohra H."/>
            <person name="Suzuki T."/>
            <person name="Kawagishi H."/>
            <person name="Hirai H."/>
        </authorList>
    </citation>
    <scope>NUCLEOTIDE SEQUENCE [LARGE SCALE GENOMIC DNA]</scope>
    <source>
        <strain evidence="6 7">YK-624</strain>
    </source>
</reference>
<dbReference type="Gene3D" id="6.10.140.2220">
    <property type="match status" value="1"/>
</dbReference>
<organism evidence="6 7">
    <name type="scientific">Phanerochaete sordida</name>
    <dbReference type="NCBI Taxonomy" id="48140"/>
    <lineage>
        <taxon>Eukaryota</taxon>
        <taxon>Fungi</taxon>
        <taxon>Dikarya</taxon>
        <taxon>Basidiomycota</taxon>
        <taxon>Agaricomycotina</taxon>
        <taxon>Agaricomycetes</taxon>
        <taxon>Polyporales</taxon>
        <taxon>Phanerochaetaceae</taxon>
        <taxon>Phanerochaete</taxon>
    </lineage>
</organism>
<name>A0A9P3GKR8_9APHY</name>
<proteinExistence type="predicted"/>
<evidence type="ECO:0000256" key="1">
    <source>
        <dbReference type="ARBA" id="ARBA00022723"/>
    </source>
</evidence>
<evidence type="ECO:0000256" key="4">
    <source>
        <dbReference type="PROSITE-ProRule" id="PRU00134"/>
    </source>
</evidence>
<keyword evidence="3" id="KW-0862">Zinc</keyword>
<dbReference type="Pfam" id="PF01753">
    <property type="entry name" value="zf-MYND"/>
    <property type="match status" value="1"/>
</dbReference>
<dbReference type="Proteomes" id="UP000703269">
    <property type="component" value="Unassembled WGS sequence"/>
</dbReference>
<keyword evidence="2 4" id="KW-0863">Zinc-finger</keyword>
<keyword evidence="1" id="KW-0479">Metal-binding</keyword>
<dbReference type="EMBL" id="BPQB01000047">
    <property type="protein sequence ID" value="GJE95284.1"/>
    <property type="molecule type" value="Genomic_DNA"/>
</dbReference>
<sequence length="455" mass="50041">MEDERIAPFLARIYQACHHCGKPGTDASALRRCSRCRRVCYDSVDCQKADWRAHKVFCGAYSALRGDVMALDAPPGEPSADVRTLNARAIARVVQKLRVLQFALGRELEVTERNLLGWEPRCLACARTEEDVHAGGGPNEPLTPCANCKLSFYCSDAHRVFAEPAHTAPDAAYGGRSQCDVNRTIRGDALLRGAVEGPAGPVRWAPDRVLPRWAPLSGDWESEYMSELVQAGLPPPARAPLLRAASDGLVLPLTILWALERLNEGDEWTRRREMTVHIIGASQEELLRAMQFEEILHRLPELQTLNLVLIGPEMTPFLDGGAAIPMDVCPQCARRGRRRVHFHRDGLYHDYVSALGGAYKKPDLAVAFNSGCGSEETESWKPTLRLLGERGVPSIFTAFNTDEVALDSVLLEEAGAHLLPGLSGPNPWGSLDLKLEPNKVRGFYASCAYVAGVFK</sequence>
<accession>A0A9P3GKR8</accession>
<evidence type="ECO:0000313" key="7">
    <source>
        <dbReference type="Proteomes" id="UP000703269"/>
    </source>
</evidence>
<dbReference type="PROSITE" id="PS50865">
    <property type="entry name" value="ZF_MYND_2"/>
    <property type="match status" value="1"/>
</dbReference>
<dbReference type="InterPro" id="IPR046824">
    <property type="entry name" value="Mss51-like_C"/>
</dbReference>
<dbReference type="Pfam" id="PF20179">
    <property type="entry name" value="MSS51_C"/>
    <property type="match status" value="1"/>
</dbReference>
<dbReference type="GO" id="GO:0008270">
    <property type="term" value="F:zinc ion binding"/>
    <property type="evidence" value="ECO:0007669"/>
    <property type="project" value="UniProtKB-KW"/>
</dbReference>
<evidence type="ECO:0000313" key="6">
    <source>
        <dbReference type="EMBL" id="GJE95284.1"/>
    </source>
</evidence>
<dbReference type="SUPFAM" id="SSF144232">
    <property type="entry name" value="HIT/MYND zinc finger-like"/>
    <property type="match status" value="1"/>
</dbReference>
<protein>
    <submittedName>
        <fullName evidence="6">Zinc finger MYND domain-containing protein</fullName>
    </submittedName>
</protein>
<feature type="domain" description="MYND-type" evidence="5">
    <location>
        <begin position="17"/>
        <end position="58"/>
    </location>
</feature>